<reference evidence="4" key="1">
    <citation type="journal article" date="2019" name="Int. J. Syst. Evol. Microbiol.">
        <title>The Global Catalogue of Microorganisms (GCM) 10K type strain sequencing project: providing services to taxonomists for standard genome sequencing and annotation.</title>
        <authorList>
            <consortium name="The Broad Institute Genomics Platform"/>
            <consortium name="The Broad Institute Genome Sequencing Center for Infectious Disease"/>
            <person name="Wu L."/>
            <person name="Ma J."/>
        </authorList>
    </citation>
    <scope>NUCLEOTIDE SEQUENCE [LARGE SCALE GENOMIC DNA]</scope>
    <source>
        <strain evidence="4">DFY28</strain>
    </source>
</reference>
<dbReference type="Pfam" id="PF08327">
    <property type="entry name" value="AHSA1"/>
    <property type="match status" value="1"/>
</dbReference>
<evidence type="ECO:0000313" key="3">
    <source>
        <dbReference type="EMBL" id="MFD1783696.1"/>
    </source>
</evidence>
<organism evidence="3 4">
    <name type="scientific">Phenylobacterium terrae</name>
    <dbReference type="NCBI Taxonomy" id="2665495"/>
    <lineage>
        <taxon>Bacteria</taxon>
        <taxon>Pseudomonadati</taxon>
        <taxon>Pseudomonadota</taxon>
        <taxon>Alphaproteobacteria</taxon>
        <taxon>Caulobacterales</taxon>
        <taxon>Caulobacteraceae</taxon>
        <taxon>Phenylobacterium</taxon>
    </lineage>
</organism>
<proteinExistence type="inferred from homology"/>
<dbReference type="Proteomes" id="UP001597237">
    <property type="component" value="Unassembled WGS sequence"/>
</dbReference>
<dbReference type="InterPro" id="IPR023393">
    <property type="entry name" value="START-like_dom_sf"/>
</dbReference>
<dbReference type="RefSeq" id="WP_377283112.1">
    <property type="nucleotide sequence ID" value="NZ_JBHRSI010000008.1"/>
</dbReference>
<feature type="domain" description="Activator of Hsp90 ATPase homologue 1/2-like C-terminal" evidence="2">
    <location>
        <begin position="36"/>
        <end position="141"/>
    </location>
</feature>
<dbReference type="CDD" id="cd08899">
    <property type="entry name" value="SRPBCC_CalC_Aha1-like_6"/>
    <property type="match status" value="1"/>
</dbReference>
<evidence type="ECO:0000259" key="2">
    <source>
        <dbReference type="Pfam" id="PF08327"/>
    </source>
</evidence>
<sequence>MIDVSQHLGALVREVSSREVDGRPARVVTATRTYDTDVEDLWDALTSAERIPRWFLPISGELKLGGRYQLQGQAGGEIQRCEPPRLLGVTWENGGDVSWVTVRLEAEGEARTQLTLEHVAHVKPEFWDQYGPGAVGVGWELLFVGMALHLRTGEQVDSNAFEAWTLSEDGKRFIRGSSQGWGDAALRDGADRAWAQAAVARTSAFYTGEPSPDA</sequence>
<comment type="similarity">
    <text evidence="1">Belongs to the AHA1 family.</text>
</comment>
<comment type="caution">
    <text evidence="3">The sequence shown here is derived from an EMBL/GenBank/DDBJ whole genome shotgun (WGS) entry which is preliminary data.</text>
</comment>
<dbReference type="EMBL" id="JBHUEY010000001">
    <property type="protein sequence ID" value="MFD1783696.1"/>
    <property type="molecule type" value="Genomic_DNA"/>
</dbReference>
<keyword evidence="4" id="KW-1185">Reference proteome</keyword>
<dbReference type="SUPFAM" id="SSF55961">
    <property type="entry name" value="Bet v1-like"/>
    <property type="match status" value="1"/>
</dbReference>
<name>A0ABW4N139_9CAUL</name>
<evidence type="ECO:0000256" key="1">
    <source>
        <dbReference type="ARBA" id="ARBA00006817"/>
    </source>
</evidence>
<protein>
    <submittedName>
        <fullName evidence="3">SRPBCC family protein</fullName>
    </submittedName>
</protein>
<dbReference type="InterPro" id="IPR013538">
    <property type="entry name" value="ASHA1/2-like_C"/>
</dbReference>
<accession>A0ABW4N139</accession>
<evidence type="ECO:0000313" key="4">
    <source>
        <dbReference type="Proteomes" id="UP001597237"/>
    </source>
</evidence>
<gene>
    <name evidence="3" type="ORF">ACFSC0_09850</name>
</gene>
<dbReference type="Gene3D" id="3.30.530.20">
    <property type="match status" value="1"/>
</dbReference>